<dbReference type="Proteomes" id="UP000681343">
    <property type="component" value="Chromosome"/>
</dbReference>
<dbReference type="InterPro" id="IPR009057">
    <property type="entry name" value="Homeodomain-like_sf"/>
</dbReference>
<dbReference type="AlphaFoldDB" id="A0A810PX02"/>
<dbReference type="KEGG" id="vfa:MM35RIKEN_08290"/>
<dbReference type="InterPro" id="IPR026989">
    <property type="entry name" value="TnpV"/>
</dbReference>
<organism evidence="1 2">
    <name type="scientific">Vescimonas fastidiosa</name>
    <dbReference type="NCBI Taxonomy" id="2714353"/>
    <lineage>
        <taxon>Bacteria</taxon>
        <taxon>Bacillati</taxon>
        <taxon>Bacillota</taxon>
        <taxon>Clostridia</taxon>
        <taxon>Eubacteriales</taxon>
        <taxon>Oscillospiraceae</taxon>
        <taxon>Vescimonas</taxon>
    </lineage>
</organism>
<proteinExistence type="predicted"/>
<dbReference type="Pfam" id="PF14198">
    <property type="entry name" value="TnpV"/>
    <property type="match status" value="1"/>
</dbReference>
<reference evidence="1" key="1">
    <citation type="submission" date="2020-09" db="EMBL/GenBank/DDBJ databases">
        <title>New species isolated from human feces.</title>
        <authorList>
            <person name="Kitahara M."/>
            <person name="Shigeno Y."/>
            <person name="Shime M."/>
            <person name="Matsumoto Y."/>
            <person name="Nakamura S."/>
            <person name="Motooka D."/>
            <person name="Fukuoka S."/>
            <person name="Nishikawa H."/>
            <person name="Benno Y."/>
        </authorList>
    </citation>
    <scope>NUCLEOTIDE SEQUENCE</scope>
    <source>
        <strain evidence="1">MM35</strain>
    </source>
</reference>
<dbReference type="SUPFAM" id="SSF46689">
    <property type="entry name" value="Homeodomain-like"/>
    <property type="match status" value="1"/>
</dbReference>
<accession>A0A810PX02</accession>
<protein>
    <recommendedName>
        <fullName evidence="3">TnpV protein</fullName>
    </recommendedName>
</protein>
<evidence type="ECO:0000313" key="1">
    <source>
        <dbReference type="EMBL" id="BCK78637.1"/>
    </source>
</evidence>
<name>A0A810PX02_9FIRM</name>
<evidence type="ECO:0008006" key="3">
    <source>
        <dbReference type="Google" id="ProtNLM"/>
    </source>
</evidence>
<sequence>MNSTKRAIQTTFIDLYRKKSYDQMNVKELCVQTPVARTTFYEYYDNLGTLKAEIEDELIGGILKIAKATAGGSFVEMNLNVFFAQTLDYIKSHWEENYAFLVAQPNLAYIAKWKDAIKYHFRLRFPEKDAVPNRGLIMEVIASAVIGAYTYVLVGDYYVPDLKLPEERRPIGHWGRLHQSYLKLHRPMLYNELILSGRLHTVVADLNEQAADRLDLIIRQMMKAEGVTEAMKAENQMLWVQSMNSIRCRAEEIIKTELIYC</sequence>
<dbReference type="EMBL" id="AP023415">
    <property type="protein sequence ID" value="BCK78637.1"/>
    <property type="molecule type" value="Genomic_DNA"/>
</dbReference>
<gene>
    <name evidence="1" type="ORF">MM35RIKEN_08290</name>
</gene>
<keyword evidence="2" id="KW-1185">Reference proteome</keyword>
<dbReference type="Gene3D" id="1.10.357.10">
    <property type="entry name" value="Tetracycline Repressor, domain 2"/>
    <property type="match status" value="1"/>
</dbReference>
<evidence type="ECO:0000313" key="2">
    <source>
        <dbReference type="Proteomes" id="UP000681343"/>
    </source>
</evidence>